<dbReference type="SUPFAM" id="SSF161098">
    <property type="entry name" value="MetI-like"/>
    <property type="match status" value="2"/>
</dbReference>
<feature type="transmembrane region" description="Helical" evidence="5">
    <location>
        <begin position="304"/>
        <end position="331"/>
    </location>
</feature>
<feature type="transmembrane region" description="Helical" evidence="5">
    <location>
        <begin position="81"/>
        <end position="100"/>
    </location>
</feature>
<comment type="similarity">
    <text evidence="5">Belongs to the binding-protein-dependent transport system permease family.</text>
</comment>
<evidence type="ECO:0000256" key="4">
    <source>
        <dbReference type="ARBA" id="ARBA00023136"/>
    </source>
</evidence>
<feature type="domain" description="ABC transmembrane type-1" evidence="6">
    <location>
        <begin position="355"/>
        <end position="550"/>
    </location>
</feature>
<dbReference type="EMBL" id="JBBKZS010000001">
    <property type="protein sequence ID" value="MEJ8853556.1"/>
    <property type="molecule type" value="Genomic_DNA"/>
</dbReference>
<dbReference type="Pfam" id="PF00528">
    <property type="entry name" value="BPD_transp_1"/>
    <property type="match status" value="2"/>
</dbReference>
<dbReference type="InterPro" id="IPR017664">
    <property type="entry name" value="AminoethylPonate_ABC_perm-1"/>
</dbReference>
<organism evidence="7 8">
    <name type="scientific">Variovorax robiniae</name>
    <dbReference type="NCBI Taxonomy" id="1836199"/>
    <lineage>
        <taxon>Bacteria</taxon>
        <taxon>Pseudomonadati</taxon>
        <taxon>Pseudomonadota</taxon>
        <taxon>Betaproteobacteria</taxon>
        <taxon>Burkholderiales</taxon>
        <taxon>Comamonadaceae</taxon>
        <taxon>Variovorax</taxon>
    </lineage>
</organism>
<feature type="transmembrane region" description="Helical" evidence="5">
    <location>
        <begin position="425"/>
        <end position="444"/>
    </location>
</feature>
<feature type="transmembrane region" description="Helical" evidence="5">
    <location>
        <begin position="256"/>
        <end position="277"/>
    </location>
</feature>
<proteinExistence type="inferred from homology"/>
<feature type="transmembrane region" description="Helical" evidence="5">
    <location>
        <begin position="493"/>
        <end position="510"/>
    </location>
</feature>
<dbReference type="CDD" id="cd06261">
    <property type="entry name" value="TM_PBP2"/>
    <property type="match status" value="2"/>
</dbReference>
<feature type="transmembrane region" description="Helical" evidence="5">
    <location>
        <begin position="24"/>
        <end position="45"/>
    </location>
</feature>
<dbReference type="NCBIfam" id="TIGR03262">
    <property type="entry name" value="PhnU2"/>
    <property type="match status" value="1"/>
</dbReference>
<dbReference type="PROSITE" id="PS50928">
    <property type="entry name" value="ABC_TM1"/>
    <property type="match status" value="2"/>
</dbReference>
<evidence type="ECO:0000256" key="2">
    <source>
        <dbReference type="ARBA" id="ARBA00022692"/>
    </source>
</evidence>
<evidence type="ECO:0000313" key="8">
    <source>
        <dbReference type="Proteomes" id="UP001367030"/>
    </source>
</evidence>
<dbReference type="InterPro" id="IPR035906">
    <property type="entry name" value="MetI-like_sf"/>
</dbReference>
<feature type="domain" description="ABC transmembrane type-1" evidence="6">
    <location>
        <begin position="74"/>
        <end position="274"/>
    </location>
</feature>
<protein>
    <submittedName>
        <fullName evidence="7">2-aminoethylphosphonate ABC transporter permease subunit</fullName>
    </submittedName>
</protein>
<keyword evidence="2 5" id="KW-0812">Transmembrane</keyword>
<evidence type="ECO:0000256" key="1">
    <source>
        <dbReference type="ARBA" id="ARBA00004651"/>
    </source>
</evidence>
<feature type="transmembrane region" description="Helical" evidence="5">
    <location>
        <begin position="359"/>
        <end position="380"/>
    </location>
</feature>
<dbReference type="InterPro" id="IPR000515">
    <property type="entry name" value="MetI-like"/>
</dbReference>
<gene>
    <name evidence="7" type="ORF">WKW79_03190</name>
</gene>
<feature type="transmembrane region" description="Helical" evidence="5">
    <location>
        <begin position="392"/>
        <end position="413"/>
    </location>
</feature>
<comment type="caution">
    <text evidence="7">The sequence shown here is derived from an EMBL/GenBank/DDBJ whole genome shotgun (WGS) entry which is preliminary data.</text>
</comment>
<keyword evidence="8" id="KW-1185">Reference proteome</keyword>
<evidence type="ECO:0000259" key="6">
    <source>
        <dbReference type="PROSITE" id="PS50928"/>
    </source>
</evidence>
<feature type="transmembrane region" description="Helical" evidence="5">
    <location>
        <begin position="530"/>
        <end position="553"/>
    </location>
</feature>
<feature type="transmembrane region" description="Helical" evidence="5">
    <location>
        <begin position="112"/>
        <end position="134"/>
    </location>
</feature>
<keyword evidence="3 5" id="KW-1133">Transmembrane helix</keyword>
<evidence type="ECO:0000256" key="5">
    <source>
        <dbReference type="RuleBase" id="RU363032"/>
    </source>
</evidence>
<dbReference type="RefSeq" id="WP_340333640.1">
    <property type="nucleotide sequence ID" value="NZ_JBBKZS010000001.1"/>
</dbReference>
<sequence length="569" mass="61316">MVAAVWKAAPPKQLVNWPDRLANVALLGTVALLCIGLVAPLLLILGKVLDAPEGGTGLDAFAAYLASPALLQSLWHSVQVSVLVTLIVVPLAFAFAYALTRSCMPAKPLFRAITLLPLLAPSLLSAISLIYWFGNQGIAKELWLMLGFKGIYGASGIVLAECFATFPHVLMILVTALSLADARLYEAANALGTSTLRKFFTITLPGAKYGLISAALVCFTLVITDFGIPKVVGGNFNVLATDVFKLVIGQQDFQRGAVVALLLLTPAALTFGIDYLVQRKQTAMLTARAVPLVPRRSPGFDAAMSIYCVLIVGLMLAMFFMAVFASFATLWPYNLKPSFVHYISGLVDAELGDAMLNSLELSACTAVIGTAVVFAGAYLLEKTRGLDWVRPIIRLMGMLPMAVPGLVLGLGYIFFFNAPVNPLNFLYHTMPLMVLCTIVHFYTTGHLTVVTALKAIDAEFEAVSASLKVPFYKTFWRVTLPICLPTLIDVSRYFFINAMTTISAVVFLYSPDTKLASVAILNLDEAGDTGPAAAMAVLIAATSAVVTLLYMLLGKWIDRRTQAWRAPAR</sequence>
<evidence type="ECO:0000313" key="7">
    <source>
        <dbReference type="EMBL" id="MEJ8853556.1"/>
    </source>
</evidence>
<feature type="transmembrane region" description="Helical" evidence="5">
    <location>
        <begin position="199"/>
        <end position="223"/>
    </location>
</feature>
<dbReference type="PANTHER" id="PTHR43496">
    <property type="entry name" value="PROTEIN LPLB"/>
    <property type="match status" value="1"/>
</dbReference>
<comment type="subcellular location">
    <subcellularLocation>
        <location evidence="1 5">Cell membrane</location>
        <topology evidence="1 5">Multi-pass membrane protein</topology>
    </subcellularLocation>
</comment>
<keyword evidence="5" id="KW-0813">Transport</keyword>
<evidence type="ECO:0000256" key="3">
    <source>
        <dbReference type="ARBA" id="ARBA00022989"/>
    </source>
</evidence>
<dbReference type="Gene3D" id="1.10.3720.10">
    <property type="entry name" value="MetI-like"/>
    <property type="match status" value="2"/>
</dbReference>
<reference evidence="7 8" key="1">
    <citation type="submission" date="2024-03" db="EMBL/GenBank/DDBJ databases">
        <title>Novel species of the genus Variovorax.</title>
        <authorList>
            <person name="Liu Q."/>
            <person name="Xin Y.-H."/>
        </authorList>
    </citation>
    <scope>NUCLEOTIDE SEQUENCE [LARGE SCALE GENOMIC DNA]</scope>
    <source>
        <strain evidence="7 8">KACC 18901</strain>
    </source>
</reference>
<name>A0ABU8X1A9_9BURK</name>
<feature type="transmembrane region" description="Helical" evidence="5">
    <location>
        <begin position="154"/>
        <end position="179"/>
    </location>
</feature>
<dbReference type="Proteomes" id="UP001367030">
    <property type="component" value="Unassembled WGS sequence"/>
</dbReference>
<dbReference type="PANTHER" id="PTHR43496:SF1">
    <property type="entry name" value="POLYGALACTURONAN_RHAMNOGALACTURONAN TRANSPORT SYSTEM PERMEASE PROTEIN YTEP"/>
    <property type="match status" value="1"/>
</dbReference>
<accession>A0ABU8X1A9</accession>
<keyword evidence="4 5" id="KW-0472">Membrane</keyword>